<comment type="caution">
    <text evidence="2">The sequence shown here is derived from an EMBL/GenBank/DDBJ whole genome shotgun (WGS) entry which is preliminary data.</text>
</comment>
<reference evidence="2 3" key="1">
    <citation type="submission" date="2017-02" db="EMBL/GenBank/DDBJ databases">
        <title>Mycobacterium kansasii genomes.</title>
        <authorList>
            <person name="Borowka P."/>
            <person name="Strapagiel D."/>
            <person name="Marciniak B."/>
            <person name="Lach J."/>
            <person name="Bakula Z."/>
            <person name="Van Ingen J."/>
            <person name="Safianowska A."/>
            <person name="Brzostek A."/>
            <person name="Dziadek J."/>
            <person name="Jagielski T."/>
        </authorList>
    </citation>
    <scope>NUCLEOTIDE SEQUENCE [LARGE SCALE GENOMIC DNA]</scope>
    <source>
        <strain evidence="2 3">12MK</strain>
    </source>
</reference>
<keyword evidence="1" id="KW-0732">Signal</keyword>
<evidence type="ECO:0000256" key="1">
    <source>
        <dbReference type="SAM" id="SignalP"/>
    </source>
</evidence>
<gene>
    <name evidence="2" type="ORF">B4U45_01585</name>
</gene>
<evidence type="ECO:0000313" key="2">
    <source>
        <dbReference type="EMBL" id="ORC05556.1"/>
    </source>
</evidence>
<feature type="signal peptide" evidence="1">
    <location>
        <begin position="1"/>
        <end position="22"/>
    </location>
</feature>
<dbReference type="Proteomes" id="UP000192335">
    <property type="component" value="Unassembled WGS sequence"/>
</dbReference>
<dbReference type="EMBL" id="MWQA01000001">
    <property type="protein sequence ID" value="ORC05556.1"/>
    <property type="molecule type" value="Genomic_DNA"/>
</dbReference>
<evidence type="ECO:0000313" key="3">
    <source>
        <dbReference type="Proteomes" id="UP000192335"/>
    </source>
</evidence>
<protein>
    <submittedName>
        <fullName evidence="2">Uncharacterized protein</fullName>
    </submittedName>
</protein>
<proteinExistence type="predicted"/>
<accession>A0A8E2LKT2</accession>
<name>A0A8E2LKT2_9MYCO</name>
<feature type="chain" id="PRO_5038381881" evidence="1">
    <location>
        <begin position="23"/>
        <end position="206"/>
    </location>
</feature>
<organism evidence="2 3">
    <name type="scientific">Mycobacterium persicum</name>
    <dbReference type="NCBI Taxonomy" id="1487726"/>
    <lineage>
        <taxon>Bacteria</taxon>
        <taxon>Bacillati</taxon>
        <taxon>Actinomycetota</taxon>
        <taxon>Actinomycetes</taxon>
        <taxon>Mycobacteriales</taxon>
        <taxon>Mycobacteriaceae</taxon>
        <taxon>Mycobacterium</taxon>
    </lineage>
</organism>
<sequence>MRWRVAGAVLGAVALTSGIAASIDATDKNIELSSAQRAITLTAHDGFKLGTGDGDDQSNDINNYPDYSALSDQAANSHAYPADPSVLLPALDRYIDPTDPYGASQRFDYATDNIYFTIYPYEEGIPEQYYYWHLSNDAQFERNENEVKAYQNNALLLDNDNNPPIEASQPSNIDNYGDARIPARIFENPHIDYDEIIHTDESSGDD</sequence>
<dbReference type="AlphaFoldDB" id="A0A8E2LKT2"/>